<dbReference type="OrthoDB" id="2455535at2"/>
<evidence type="ECO:0000313" key="2">
    <source>
        <dbReference type="EMBL" id="PPA71942.1"/>
    </source>
</evidence>
<evidence type="ECO:0000256" key="1">
    <source>
        <dbReference type="SAM" id="Phobius"/>
    </source>
</evidence>
<evidence type="ECO:0000313" key="3">
    <source>
        <dbReference type="Proteomes" id="UP000239047"/>
    </source>
</evidence>
<keyword evidence="1" id="KW-0472">Membrane</keyword>
<feature type="transmembrane region" description="Helical" evidence="1">
    <location>
        <begin position="58"/>
        <end position="81"/>
    </location>
</feature>
<keyword evidence="3" id="KW-1185">Reference proteome</keyword>
<sequence length="84" mass="9064">MEKRLFLWIGIAVFGGMALQNVLQLHGFSYHMEAGIFTLVAAAVYTGLVLLRKKNRGLTLAITGALGVLSLVMVFMAGTIFPGH</sequence>
<comment type="caution">
    <text evidence="2">The sequence shown here is derived from an EMBL/GenBank/DDBJ whole genome shotgun (WGS) entry which is preliminary data.</text>
</comment>
<dbReference type="RefSeq" id="WP_104055733.1">
    <property type="nucleotide sequence ID" value="NZ_PREZ01000001.1"/>
</dbReference>
<proteinExistence type="predicted"/>
<gene>
    <name evidence="2" type="ORF">C4B60_00765</name>
</gene>
<organism evidence="2 3">
    <name type="scientific">Jeotgalibacillus proteolyticus</name>
    <dbReference type="NCBI Taxonomy" id="2082395"/>
    <lineage>
        <taxon>Bacteria</taxon>
        <taxon>Bacillati</taxon>
        <taxon>Bacillota</taxon>
        <taxon>Bacilli</taxon>
        <taxon>Bacillales</taxon>
        <taxon>Caryophanaceae</taxon>
        <taxon>Jeotgalibacillus</taxon>
    </lineage>
</organism>
<dbReference type="Proteomes" id="UP000239047">
    <property type="component" value="Unassembled WGS sequence"/>
</dbReference>
<dbReference type="AlphaFoldDB" id="A0A2S5GFY4"/>
<keyword evidence="1" id="KW-1133">Transmembrane helix</keyword>
<feature type="transmembrane region" description="Helical" evidence="1">
    <location>
        <begin position="30"/>
        <end position="51"/>
    </location>
</feature>
<dbReference type="EMBL" id="PREZ01000001">
    <property type="protein sequence ID" value="PPA71942.1"/>
    <property type="molecule type" value="Genomic_DNA"/>
</dbReference>
<name>A0A2S5GFY4_9BACL</name>
<accession>A0A2S5GFY4</accession>
<reference evidence="2 3" key="1">
    <citation type="submission" date="2018-02" db="EMBL/GenBank/DDBJ databases">
        <title>Jeotgalibacillus proteolyticum sp. nov. a protease producing bacterium isolated from ocean sediments of Laizhou Bay.</title>
        <authorList>
            <person name="Li Y."/>
        </authorList>
    </citation>
    <scope>NUCLEOTIDE SEQUENCE [LARGE SCALE GENOMIC DNA]</scope>
    <source>
        <strain evidence="2 3">22-7</strain>
    </source>
</reference>
<protein>
    <submittedName>
        <fullName evidence="2">Uncharacterized protein</fullName>
    </submittedName>
</protein>
<keyword evidence="1" id="KW-0812">Transmembrane</keyword>